<dbReference type="AlphaFoldDB" id="A0A4U0UF86"/>
<dbReference type="PANTHER" id="PTHR33254:SF4">
    <property type="entry name" value="4-HYDROXY-4-METHYL-2-OXOGLUTARATE ALDOLASE 3-RELATED"/>
    <property type="match status" value="1"/>
</dbReference>
<keyword evidence="1" id="KW-0460">Magnesium</keyword>
<comment type="caution">
    <text evidence="3">The sequence shown here is derived from an EMBL/GenBank/DDBJ whole genome shotgun (WGS) entry which is preliminary data.</text>
</comment>
<feature type="region of interest" description="Disordered" evidence="2">
    <location>
        <begin position="200"/>
        <end position="219"/>
    </location>
</feature>
<comment type="cofactor">
    <cofactor evidence="1">
        <name>Mg(2+)</name>
        <dbReference type="ChEBI" id="CHEBI:18420"/>
    </cofactor>
</comment>
<reference evidence="3 4" key="1">
    <citation type="submission" date="2017-03" db="EMBL/GenBank/DDBJ databases">
        <title>Genomes of endolithic fungi from Antarctica.</title>
        <authorList>
            <person name="Coleine C."/>
            <person name="Masonjones S."/>
            <person name="Stajich J.E."/>
        </authorList>
    </citation>
    <scope>NUCLEOTIDE SEQUENCE [LARGE SCALE GENOMIC DNA]</scope>
    <source>
        <strain evidence="3 4">CCFEE 6315</strain>
    </source>
</reference>
<dbReference type="GO" id="GO:0008948">
    <property type="term" value="F:oxaloacetate decarboxylase activity"/>
    <property type="evidence" value="ECO:0007669"/>
    <property type="project" value="TreeGrafter"/>
</dbReference>
<dbReference type="GO" id="GO:0046872">
    <property type="term" value="F:metal ion binding"/>
    <property type="evidence" value="ECO:0007669"/>
    <property type="project" value="UniProtKB-KW"/>
</dbReference>
<dbReference type="Pfam" id="PF03737">
    <property type="entry name" value="RraA-like"/>
    <property type="match status" value="1"/>
</dbReference>
<dbReference type="OrthoDB" id="1476984at2759"/>
<protein>
    <recommendedName>
        <fullName evidence="5">DlpA domain-containing protein</fullName>
    </recommendedName>
</protein>
<evidence type="ECO:0000256" key="2">
    <source>
        <dbReference type="SAM" id="MobiDB-lite"/>
    </source>
</evidence>
<evidence type="ECO:0000313" key="3">
    <source>
        <dbReference type="EMBL" id="TKA34193.1"/>
    </source>
</evidence>
<name>A0A4U0UF86_9PEZI</name>
<dbReference type="Gene3D" id="3.50.30.40">
    <property type="entry name" value="Ribonuclease E inhibitor RraA/RraA-like"/>
    <property type="match status" value="1"/>
</dbReference>
<dbReference type="EMBL" id="NAJL01000001">
    <property type="protein sequence ID" value="TKA34193.1"/>
    <property type="molecule type" value="Genomic_DNA"/>
</dbReference>
<organism evidence="3 4">
    <name type="scientific">Salinomyces thailandicus</name>
    <dbReference type="NCBI Taxonomy" id="706561"/>
    <lineage>
        <taxon>Eukaryota</taxon>
        <taxon>Fungi</taxon>
        <taxon>Dikarya</taxon>
        <taxon>Ascomycota</taxon>
        <taxon>Pezizomycotina</taxon>
        <taxon>Dothideomycetes</taxon>
        <taxon>Dothideomycetidae</taxon>
        <taxon>Mycosphaerellales</taxon>
        <taxon>Teratosphaeriaceae</taxon>
        <taxon>Salinomyces</taxon>
    </lineage>
</organism>
<dbReference type="CDD" id="cd16841">
    <property type="entry name" value="RraA_family"/>
    <property type="match status" value="1"/>
</dbReference>
<accession>A0A4U0UF86</accession>
<dbReference type="InterPro" id="IPR005493">
    <property type="entry name" value="RraA/RraA-like"/>
</dbReference>
<feature type="region of interest" description="Disordered" evidence="2">
    <location>
        <begin position="88"/>
        <end position="108"/>
    </location>
</feature>
<dbReference type="GO" id="GO:0047443">
    <property type="term" value="F:4-hydroxy-4-methyl-2-oxoglutarate aldolase activity"/>
    <property type="evidence" value="ECO:0007669"/>
    <property type="project" value="TreeGrafter"/>
</dbReference>
<feature type="binding site" evidence="1">
    <location>
        <position position="191"/>
    </location>
    <ligand>
        <name>Mg(2+)</name>
        <dbReference type="ChEBI" id="CHEBI:18420"/>
    </ligand>
</feature>
<dbReference type="SUPFAM" id="SSF89562">
    <property type="entry name" value="RraA-like"/>
    <property type="match status" value="2"/>
</dbReference>
<feature type="compositionally biased region" description="Gly residues" evidence="2">
    <location>
        <begin position="201"/>
        <end position="212"/>
    </location>
</feature>
<evidence type="ECO:0000313" key="4">
    <source>
        <dbReference type="Proteomes" id="UP000308549"/>
    </source>
</evidence>
<evidence type="ECO:0008006" key="5">
    <source>
        <dbReference type="Google" id="ProtNLM"/>
    </source>
</evidence>
<gene>
    <name evidence="3" type="ORF">B0A50_00173</name>
</gene>
<feature type="compositionally biased region" description="Low complexity" evidence="2">
    <location>
        <begin position="99"/>
        <end position="108"/>
    </location>
</feature>
<dbReference type="Proteomes" id="UP000308549">
    <property type="component" value="Unassembled WGS sequence"/>
</dbReference>
<keyword evidence="1" id="KW-0479">Metal-binding</keyword>
<proteinExistence type="predicted"/>
<dbReference type="PANTHER" id="PTHR33254">
    <property type="entry name" value="4-HYDROXY-4-METHYL-2-OXOGLUTARATE ALDOLASE 3-RELATED"/>
    <property type="match status" value="1"/>
</dbReference>
<dbReference type="InterPro" id="IPR036704">
    <property type="entry name" value="RraA/RraA-like_sf"/>
</dbReference>
<keyword evidence="4" id="KW-1185">Reference proteome</keyword>
<feature type="binding site" evidence="1">
    <location>
        <position position="190"/>
    </location>
    <ligand>
        <name>substrate</name>
    </ligand>
</feature>
<evidence type="ECO:0000256" key="1">
    <source>
        <dbReference type="PIRSR" id="PIRSR605493-1"/>
    </source>
</evidence>
<feature type="binding site" evidence="1">
    <location>
        <begin position="168"/>
        <end position="171"/>
    </location>
    <ligand>
        <name>substrate</name>
    </ligand>
</feature>
<sequence length="314" mass="32766">MATSNKLLAACRTISQHYSACDVSLLNNNLPPKKIPIQSQRTQVHPTPPPSPSTLTQKFKQQISDALLKLKIPQAGYLADITPLAVLPTNPNPNPNPNPNASSPPTTATRHIVAPISTILFASKTSPPPTNNYPSSNIPSNKHWTDLPAPGTIAVLQQPSGQVCAVCGDILATRLKVRGVRGLVAEGRVRDLIAMRELCSPGGGGGGGGGGEGEGEVGEGEAEFTVWSQGTSTVGTGLEAKAWAVDVPLMVGGVEVQAGDVLCADEGEQGCVVIPQGKLEEVMGMLAGLKAADDRCVADVKKGVDVNEAFRRHR</sequence>